<evidence type="ECO:0000313" key="3">
    <source>
        <dbReference type="EMBL" id="CAF3596383.1"/>
    </source>
</evidence>
<evidence type="ECO:0000256" key="1">
    <source>
        <dbReference type="SAM" id="MobiDB-lite"/>
    </source>
</evidence>
<dbReference type="EMBL" id="CAJNOT010000469">
    <property type="protein sequence ID" value="CAF0992752.1"/>
    <property type="molecule type" value="Genomic_DNA"/>
</dbReference>
<feature type="region of interest" description="Disordered" evidence="1">
    <location>
        <begin position="168"/>
        <end position="189"/>
    </location>
</feature>
<sequence>MISDKDFHDMNNTQSPSCLHQFSWEEWDNQMIVVLYRSDRRFVVKRYIERVLANSSQWEQLAQSSFSIIEPIAQTYTMTENEVKLMHHIFSWHLNGTLTFPIIGGLDQLLDWEDILDFIERAQQTSKNDKQNESKTISSPSIVPTIPVGTSSSKITIKKSVEKNKISGNLELNREDRTPIKKNKKVQQQQQQQQQFFHENMLSSSSNHWVQINNICVPYIIKSQQSCLLPYQVLLDCDLFNEQEQSFLLHFTIKASSNDIQTFKRIISSSSSSSIDFTLNNHLLLIDLYHLIFGMSKVAYVKLLNNQRDVNKSYKTVLAQRGGTVIVRSRLVPFINLGKFNCVLLDSLIEILQPTARTISILRRHSLPAHSHEIDYLRLVQFYQRKYYQDDSVVLNQEQQLLVNINEISKYVAKNDLVIDMLLTQYQQIEYQKLKNQIERIENKQKRKPIKRKANIAMTELQNIATE</sequence>
<gene>
    <name evidence="3" type="ORF">JBS370_LOCUS3557</name>
    <name evidence="2" type="ORF">ZHD862_LOCUS12109</name>
</gene>
<dbReference type="Proteomes" id="UP000663864">
    <property type="component" value="Unassembled WGS sequence"/>
</dbReference>
<evidence type="ECO:0000313" key="4">
    <source>
        <dbReference type="Proteomes" id="UP000663836"/>
    </source>
</evidence>
<comment type="caution">
    <text evidence="3">The sequence shown here is derived from an EMBL/GenBank/DDBJ whole genome shotgun (WGS) entry which is preliminary data.</text>
</comment>
<protein>
    <submittedName>
        <fullName evidence="3">Uncharacterized protein</fullName>
    </submittedName>
</protein>
<organism evidence="3 4">
    <name type="scientific">Rotaria sordida</name>
    <dbReference type="NCBI Taxonomy" id="392033"/>
    <lineage>
        <taxon>Eukaryota</taxon>
        <taxon>Metazoa</taxon>
        <taxon>Spiralia</taxon>
        <taxon>Gnathifera</taxon>
        <taxon>Rotifera</taxon>
        <taxon>Eurotatoria</taxon>
        <taxon>Bdelloidea</taxon>
        <taxon>Philodinida</taxon>
        <taxon>Philodinidae</taxon>
        <taxon>Rotaria</taxon>
    </lineage>
</organism>
<accession>A0A818MYH5</accession>
<name>A0A818MYH5_9BILA</name>
<evidence type="ECO:0000313" key="2">
    <source>
        <dbReference type="EMBL" id="CAF0992752.1"/>
    </source>
</evidence>
<dbReference type="AlphaFoldDB" id="A0A818MYH5"/>
<dbReference type="Proteomes" id="UP000663836">
    <property type="component" value="Unassembled WGS sequence"/>
</dbReference>
<dbReference type="EMBL" id="CAJOBD010000154">
    <property type="protein sequence ID" value="CAF3596383.1"/>
    <property type="molecule type" value="Genomic_DNA"/>
</dbReference>
<proteinExistence type="predicted"/>
<feature type="region of interest" description="Disordered" evidence="1">
    <location>
        <begin position="124"/>
        <end position="145"/>
    </location>
</feature>
<reference evidence="3" key="1">
    <citation type="submission" date="2021-02" db="EMBL/GenBank/DDBJ databases">
        <authorList>
            <person name="Nowell W R."/>
        </authorList>
    </citation>
    <scope>NUCLEOTIDE SEQUENCE</scope>
</reference>